<dbReference type="Pfam" id="PF00903">
    <property type="entry name" value="Glyoxalase"/>
    <property type="match status" value="1"/>
</dbReference>
<dbReference type="Proteomes" id="UP000614287">
    <property type="component" value="Unassembled WGS sequence"/>
</dbReference>
<feature type="domain" description="VOC" evidence="1">
    <location>
        <begin position="4"/>
        <end position="114"/>
    </location>
</feature>
<accession>A0A8J3CNK3</accession>
<name>A0A8J3CNK3_9BURK</name>
<gene>
    <name evidence="2" type="ORF">GCM10009007_15710</name>
</gene>
<keyword evidence="3" id="KW-1185">Reference proteome</keyword>
<dbReference type="InterPro" id="IPR004360">
    <property type="entry name" value="Glyas_Fos-R_dOase_dom"/>
</dbReference>
<comment type="caution">
    <text evidence="2">The sequence shown here is derived from an EMBL/GenBank/DDBJ whole genome shotgun (WGS) entry which is preliminary data.</text>
</comment>
<reference evidence="2" key="1">
    <citation type="journal article" date="2014" name="Int. J. Syst. Evol. Microbiol.">
        <title>Complete genome sequence of Corynebacterium casei LMG S-19264T (=DSM 44701T), isolated from a smear-ripened cheese.</title>
        <authorList>
            <consortium name="US DOE Joint Genome Institute (JGI-PGF)"/>
            <person name="Walter F."/>
            <person name="Albersmeier A."/>
            <person name="Kalinowski J."/>
            <person name="Ruckert C."/>
        </authorList>
    </citation>
    <scope>NUCLEOTIDE SEQUENCE</scope>
    <source>
        <strain evidence="2">KCTC 32501</strain>
    </source>
</reference>
<dbReference type="RefSeq" id="WP_189493394.1">
    <property type="nucleotide sequence ID" value="NZ_BMZG01000007.1"/>
</dbReference>
<reference evidence="2" key="2">
    <citation type="submission" date="2020-09" db="EMBL/GenBank/DDBJ databases">
        <authorList>
            <person name="Sun Q."/>
            <person name="Kim S."/>
        </authorList>
    </citation>
    <scope>NUCLEOTIDE SEQUENCE</scope>
    <source>
        <strain evidence="2">KCTC 32501</strain>
    </source>
</reference>
<organism evidence="2 3">
    <name type="scientific">Formosimonas limnophila</name>
    <dbReference type="NCBI Taxonomy" id="1384487"/>
    <lineage>
        <taxon>Bacteria</taxon>
        <taxon>Pseudomonadati</taxon>
        <taxon>Pseudomonadota</taxon>
        <taxon>Betaproteobacteria</taxon>
        <taxon>Burkholderiales</taxon>
        <taxon>Burkholderiaceae</taxon>
        <taxon>Formosimonas</taxon>
    </lineage>
</organism>
<evidence type="ECO:0000313" key="2">
    <source>
        <dbReference type="EMBL" id="GHA75421.1"/>
    </source>
</evidence>
<dbReference type="InterPro" id="IPR037523">
    <property type="entry name" value="VOC_core"/>
</dbReference>
<dbReference type="SUPFAM" id="SSF54593">
    <property type="entry name" value="Glyoxalase/Bleomycin resistance protein/Dihydroxybiphenyl dioxygenase"/>
    <property type="match status" value="1"/>
</dbReference>
<dbReference type="AlphaFoldDB" id="A0A8J3CNK3"/>
<proteinExistence type="predicted"/>
<dbReference type="EMBL" id="BMZG01000007">
    <property type="protein sequence ID" value="GHA75421.1"/>
    <property type="molecule type" value="Genomic_DNA"/>
</dbReference>
<dbReference type="PROSITE" id="PS51819">
    <property type="entry name" value="VOC"/>
    <property type="match status" value="1"/>
</dbReference>
<evidence type="ECO:0000259" key="1">
    <source>
        <dbReference type="PROSITE" id="PS51819"/>
    </source>
</evidence>
<dbReference type="Gene3D" id="3.10.180.10">
    <property type="entry name" value="2,3-Dihydroxybiphenyl 1,2-Dioxygenase, domain 1"/>
    <property type="match status" value="1"/>
</dbReference>
<protein>
    <submittedName>
        <fullName evidence="2">Glyoxalase</fullName>
    </submittedName>
</protein>
<sequence length="114" mass="12367">MLKNIDSVVFFVADIDAAAHWYADIFSATVQYENPKYAYIKTASVTVGFHPIDAKSSGGVGGTTVYWRVDDVSAVMDALIERGAQRQRGPYVTDLDETTAIVIDPFGCTLGLIS</sequence>
<dbReference type="InterPro" id="IPR029068">
    <property type="entry name" value="Glyas_Bleomycin-R_OHBP_Dase"/>
</dbReference>
<evidence type="ECO:0000313" key="3">
    <source>
        <dbReference type="Proteomes" id="UP000614287"/>
    </source>
</evidence>